<evidence type="ECO:0000259" key="6">
    <source>
        <dbReference type="SMART" id="SM00198"/>
    </source>
</evidence>
<comment type="caution">
    <text evidence="7">The sequence shown here is derived from an EMBL/GenBank/DDBJ whole genome shotgun (WGS) entry which is preliminary data.</text>
</comment>
<evidence type="ECO:0000256" key="5">
    <source>
        <dbReference type="SAM" id="SignalP"/>
    </source>
</evidence>
<dbReference type="PIRSF" id="PIRSF038921">
    <property type="entry name" value="P14a"/>
    <property type="match status" value="1"/>
</dbReference>
<evidence type="ECO:0000256" key="2">
    <source>
        <dbReference type="ARBA" id="ARBA00009923"/>
    </source>
</evidence>
<evidence type="ECO:0000313" key="7">
    <source>
        <dbReference type="EMBL" id="KAJ6637145.1"/>
    </source>
</evidence>
<dbReference type="AlphaFoldDB" id="A0A9Q0MU58"/>
<dbReference type="InterPro" id="IPR001283">
    <property type="entry name" value="CRISP-related"/>
</dbReference>
<dbReference type="Proteomes" id="UP001151699">
    <property type="component" value="Chromosome X"/>
</dbReference>
<proteinExistence type="inferred from homology"/>
<dbReference type="SMART" id="SM00198">
    <property type="entry name" value="SCP"/>
    <property type="match status" value="1"/>
</dbReference>
<dbReference type="InterPro" id="IPR002413">
    <property type="entry name" value="V5_allergen-like"/>
</dbReference>
<keyword evidence="8" id="KW-1185">Reference proteome</keyword>
<keyword evidence="3" id="KW-0964">Secreted</keyword>
<dbReference type="PANTHER" id="PTHR10334">
    <property type="entry name" value="CYSTEINE-RICH SECRETORY PROTEIN-RELATED"/>
    <property type="match status" value="1"/>
</dbReference>
<dbReference type="InterPro" id="IPR014044">
    <property type="entry name" value="CAP_dom"/>
</dbReference>
<dbReference type="SUPFAM" id="SSF55797">
    <property type="entry name" value="PR-1-like"/>
    <property type="match status" value="1"/>
</dbReference>
<sequence length="262" mass="30042">MNSFVILFASAVLFVTSIAIDYCNLDLCPENRLHVGCAENSSDWGPDCSDDSYFEEMTKELKNFILKKHNKARNKIALGKVPGYLEADRMPEMVWNTELEETAELNAKRCKYGHDECRNTDKFRSVGQNIGIVTSNHTYFHKVTNVIGLYFDLWFEEYKDCNMSYIDDYQLLENKEVKIGHFTQIVAMKAKYVGCAMSKFLSGEHYEMNFYLVCNYSFGNRVSEPIYTTGPAASRCNSGRSLYYKGLCNSTEDIEEISDNVD</sequence>
<comment type="subcellular location">
    <subcellularLocation>
        <location evidence="1">Secreted</location>
    </subcellularLocation>
</comment>
<dbReference type="GO" id="GO:0005576">
    <property type="term" value="C:extracellular region"/>
    <property type="evidence" value="ECO:0007669"/>
    <property type="project" value="UniProtKB-SubCell"/>
</dbReference>
<name>A0A9Q0MU58_9DIPT</name>
<evidence type="ECO:0000256" key="3">
    <source>
        <dbReference type="ARBA" id="ARBA00022525"/>
    </source>
</evidence>
<feature type="chain" id="PRO_5040391483" evidence="5">
    <location>
        <begin position="20"/>
        <end position="262"/>
    </location>
</feature>
<organism evidence="7 8">
    <name type="scientific">Pseudolycoriella hygida</name>
    <dbReference type="NCBI Taxonomy" id="35572"/>
    <lineage>
        <taxon>Eukaryota</taxon>
        <taxon>Metazoa</taxon>
        <taxon>Ecdysozoa</taxon>
        <taxon>Arthropoda</taxon>
        <taxon>Hexapoda</taxon>
        <taxon>Insecta</taxon>
        <taxon>Pterygota</taxon>
        <taxon>Neoptera</taxon>
        <taxon>Endopterygota</taxon>
        <taxon>Diptera</taxon>
        <taxon>Nematocera</taxon>
        <taxon>Sciaroidea</taxon>
        <taxon>Sciaridae</taxon>
        <taxon>Pseudolycoriella</taxon>
    </lineage>
</organism>
<dbReference type="InterPro" id="IPR034763">
    <property type="entry name" value="P14a_insect"/>
</dbReference>
<dbReference type="Pfam" id="PF00188">
    <property type="entry name" value="CAP"/>
    <property type="match status" value="1"/>
</dbReference>
<gene>
    <name evidence="7" type="primary">AG5L1_5</name>
    <name evidence="7" type="ORF">Bhyg_09872</name>
</gene>
<dbReference type="InterPro" id="IPR035940">
    <property type="entry name" value="CAP_sf"/>
</dbReference>
<comment type="similarity">
    <text evidence="2">Belongs to the CRISP family.</text>
</comment>
<dbReference type="CDD" id="cd05380">
    <property type="entry name" value="CAP_euk"/>
    <property type="match status" value="1"/>
</dbReference>
<dbReference type="PRINTS" id="PR00838">
    <property type="entry name" value="V5ALLERGEN"/>
</dbReference>
<evidence type="ECO:0000256" key="4">
    <source>
        <dbReference type="ARBA" id="ARBA00022729"/>
    </source>
</evidence>
<reference evidence="7" key="1">
    <citation type="submission" date="2022-07" db="EMBL/GenBank/DDBJ databases">
        <authorList>
            <person name="Trinca V."/>
            <person name="Uliana J.V.C."/>
            <person name="Torres T.T."/>
            <person name="Ward R.J."/>
            <person name="Monesi N."/>
        </authorList>
    </citation>
    <scope>NUCLEOTIDE SEQUENCE</scope>
    <source>
        <strain evidence="7">HSMRA1968</strain>
        <tissue evidence="7">Whole embryos</tissue>
    </source>
</reference>
<feature type="signal peptide" evidence="5">
    <location>
        <begin position="1"/>
        <end position="19"/>
    </location>
</feature>
<dbReference type="PRINTS" id="PR00837">
    <property type="entry name" value="V5TPXLIKE"/>
</dbReference>
<feature type="domain" description="SCP" evidence="6">
    <location>
        <begin position="60"/>
        <end position="223"/>
    </location>
</feature>
<dbReference type="OrthoDB" id="414826at2759"/>
<evidence type="ECO:0000313" key="8">
    <source>
        <dbReference type="Proteomes" id="UP001151699"/>
    </source>
</evidence>
<keyword evidence="4 5" id="KW-0732">Signal</keyword>
<protein>
    <submittedName>
        <fullName evidence="7">Antigen 5 like allergen Cul n 1</fullName>
    </submittedName>
</protein>
<dbReference type="Gene3D" id="3.40.33.10">
    <property type="entry name" value="CAP"/>
    <property type="match status" value="1"/>
</dbReference>
<evidence type="ECO:0000256" key="1">
    <source>
        <dbReference type="ARBA" id="ARBA00004613"/>
    </source>
</evidence>
<accession>A0A9Q0MU58</accession>
<dbReference type="EMBL" id="WJQU01000003">
    <property type="protein sequence ID" value="KAJ6637145.1"/>
    <property type="molecule type" value="Genomic_DNA"/>
</dbReference>